<dbReference type="InterPro" id="IPR050166">
    <property type="entry name" value="ABC_transporter_ATP-bind"/>
</dbReference>
<gene>
    <name evidence="6" type="ORF">NGM99_06050</name>
</gene>
<reference evidence="6 7" key="1">
    <citation type="submission" date="2022-06" db="EMBL/GenBank/DDBJ databases">
        <title>Mesorhizobium sp. strain RP14 Genome sequencing and assembly.</title>
        <authorList>
            <person name="Kim I."/>
        </authorList>
    </citation>
    <scope>NUCLEOTIDE SEQUENCE [LARGE SCALE GENOMIC DNA]</scope>
    <source>
        <strain evidence="7">RP14(2022)</strain>
    </source>
</reference>
<keyword evidence="7" id="KW-1185">Reference proteome</keyword>
<evidence type="ECO:0000313" key="7">
    <source>
        <dbReference type="Proteomes" id="UP001205906"/>
    </source>
</evidence>
<dbReference type="InterPro" id="IPR003593">
    <property type="entry name" value="AAA+_ATPase"/>
</dbReference>
<dbReference type="InterPro" id="IPR027417">
    <property type="entry name" value="P-loop_NTPase"/>
</dbReference>
<accession>A0ABT1C3E2</accession>
<evidence type="ECO:0000256" key="2">
    <source>
        <dbReference type="ARBA" id="ARBA00022448"/>
    </source>
</evidence>
<dbReference type="GO" id="GO:0005524">
    <property type="term" value="F:ATP binding"/>
    <property type="evidence" value="ECO:0007669"/>
    <property type="project" value="UniProtKB-KW"/>
</dbReference>
<dbReference type="PANTHER" id="PTHR42788">
    <property type="entry name" value="TAURINE IMPORT ATP-BINDING PROTEIN-RELATED"/>
    <property type="match status" value="1"/>
</dbReference>
<dbReference type="RefSeq" id="WP_252817102.1">
    <property type="nucleotide sequence ID" value="NZ_JAMXQS010000003.1"/>
</dbReference>
<sequence length="269" mass="29600">MSIVSETLNSANAAATSSDRIVIDGLDHRFGESVHAASNVSLTFAPGEFVSIVGPSGCGKTTVLNLLAGLIKVQTGTLSIFGKPPKAGRHDVAYMLARDCLFPWLTAERNAEFGAEIRGMDRAKRKSRARELLEAVGLKGFEESYPKALSHGMRQRVALARTFCLESPLLLMDEPFGALDAQTKLQLEEVLLSLWMKERRNVVFITHDLAEAITLSDRVIVMSSRPGRVIADIPIDLPRPRSVSALQKDPAYHRLYAQVWEQLEMGLKS</sequence>
<keyword evidence="2" id="KW-0813">Transport</keyword>
<proteinExistence type="inferred from homology"/>
<dbReference type="InterPro" id="IPR003439">
    <property type="entry name" value="ABC_transporter-like_ATP-bd"/>
</dbReference>
<dbReference type="Proteomes" id="UP001205906">
    <property type="component" value="Unassembled WGS sequence"/>
</dbReference>
<dbReference type="PROSITE" id="PS50893">
    <property type="entry name" value="ABC_TRANSPORTER_2"/>
    <property type="match status" value="1"/>
</dbReference>
<dbReference type="CDD" id="cd03293">
    <property type="entry name" value="ABC_NrtD_SsuB_transporters"/>
    <property type="match status" value="1"/>
</dbReference>
<evidence type="ECO:0000259" key="5">
    <source>
        <dbReference type="PROSITE" id="PS50893"/>
    </source>
</evidence>
<evidence type="ECO:0000256" key="1">
    <source>
        <dbReference type="ARBA" id="ARBA00005417"/>
    </source>
</evidence>
<feature type="domain" description="ABC transporter" evidence="5">
    <location>
        <begin position="21"/>
        <end position="249"/>
    </location>
</feature>
<evidence type="ECO:0000313" key="6">
    <source>
        <dbReference type="EMBL" id="MCO6049350.1"/>
    </source>
</evidence>
<protein>
    <submittedName>
        <fullName evidence="6">ABC transporter ATP-binding protein</fullName>
    </submittedName>
</protein>
<keyword evidence="3" id="KW-0547">Nucleotide-binding</keyword>
<dbReference type="Pfam" id="PF00005">
    <property type="entry name" value="ABC_tran"/>
    <property type="match status" value="1"/>
</dbReference>
<dbReference type="EMBL" id="JAMXQS010000003">
    <property type="protein sequence ID" value="MCO6049350.1"/>
    <property type="molecule type" value="Genomic_DNA"/>
</dbReference>
<dbReference type="InterPro" id="IPR017871">
    <property type="entry name" value="ABC_transporter-like_CS"/>
</dbReference>
<comment type="caution">
    <text evidence="6">The sequence shown here is derived from an EMBL/GenBank/DDBJ whole genome shotgun (WGS) entry which is preliminary data.</text>
</comment>
<dbReference type="PROSITE" id="PS00211">
    <property type="entry name" value="ABC_TRANSPORTER_1"/>
    <property type="match status" value="1"/>
</dbReference>
<comment type="similarity">
    <text evidence="1">Belongs to the ABC transporter superfamily.</text>
</comment>
<dbReference type="Gene3D" id="3.40.50.300">
    <property type="entry name" value="P-loop containing nucleotide triphosphate hydrolases"/>
    <property type="match status" value="1"/>
</dbReference>
<name>A0ABT1C3E2_9HYPH</name>
<dbReference type="SUPFAM" id="SSF52540">
    <property type="entry name" value="P-loop containing nucleoside triphosphate hydrolases"/>
    <property type="match status" value="1"/>
</dbReference>
<organism evidence="6 7">
    <name type="scientific">Mesorhizobium liriopis</name>
    <dbReference type="NCBI Taxonomy" id="2953882"/>
    <lineage>
        <taxon>Bacteria</taxon>
        <taxon>Pseudomonadati</taxon>
        <taxon>Pseudomonadota</taxon>
        <taxon>Alphaproteobacteria</taxon>
        <taxon>Hyphomicrobiales</taxon>
        <taxon>Phyllobacteriaceae</taxon>
        <taxon>Mesorhizobium</taxon>
    </lineage>
</organism>
<evidence type="ECO:0000256" key="4">
    <source>
        <dbReference type="ARBA" id="ARBA00022840"/>
    </source>
</evidence>
<dbReference type="PANTHER" id="PTHR42788:SF2">
    <property type="entry name" value="ABC TRANSPORTER ATP-BINDING PROTEIN"/>
    <property type="match status" value="1"/>
</dbReference>
<dbReference type="SMART" id="SM00382">
    <property type="entry name" value="AAA"/>
    <property type="match status" value="1"/>
</dbReference>
<evidence type="ECO:0000256" key="3">
    <source>
        <dbReference type="ARBA" id="ARBA00022741"/>
    </source>
</evidence>
<keyword evidence="4 6" id="KW-0067">ATP-binding</keyword>